<dbReference type="GO" id="GO:0005524">
    <property type="term" value="F:ATP binding"/>
    <property type="evidence" value="ECO:0007669"/>
    <property type="project" value="UniProtKB-KW"/>
</dbReference>
<dbReference type="GO" id="GO:0016887">
    <property type="term" value="F:ATP hydrolysis activity"/>
    <property type="evidence" value="ECO:0007669"/>
    <property type="project" value="InterPro"/>
</dbReference>
<comment type="caution">
    <text evidence="6">The sequence shown here is derived from an EMBL/GenBank/DDBJ whole genome shotgun (WGS) entry which is preliminary data.</text>
</comment>
<keyword evidence="2" id="KW-0547">Nucleotide-binding</keyword>
<dbReference type="Gene3D" id="3.40.50.300">
    <property type="entry name" value="P-loop containing nucleotide triphosphate hydrolases"/>
    <property type="match status" value="1"/>
</dbReference>
<keyword evidence="3" id="KW-0067">ATP-binding</keyword>
<dbReference type="SMART" id="SM00382">
    <property type="entry name" value="AAA"/>
    <property type="match status" value="1"/>
</dbReference>
<dbReference type="EMBL" id="JABAYA010000235">
    <property type="protein sequence ID" value="KAF7721785.1"/>
    <property type="molecule type" value="Genomic_DNA"/>
</dbReference>
<feature type="compositionally biased region" description="Basic and acidic residues" evidence="4">
    <location>
        <begin position="449"/>
        <end position="463"/>
    </location>
</feature>
<keyword evidence="7" id="KW-1185">Reference proteome</keyword>
<evidence type="ECO:0000256" key="2">
    <source>
        <dbReference type="ARBA" id="ARBA00022741"/>
    </source>
</evidence>
<gene>
    <name evidence="6" type="ORF">EC973_004137</name>
</gene>
<protein>
    <recommendedName>
        <fullName evidence="5">AAA+ ATPase domain-containing protein</fullName>
    </recommendedName>
</protein>
<dbReference type="SUPFAM" id="SSF52540">
    <property type="entry name" value="P-loop containing nucleoside triphosphate hydrolases"/>
    <property type="match status" value="1"/>
</dbReference>
<accession>A0A8H7ELX6</accession>
<dbReference type="InterPro" id="IPR027417">
    <property type="entry name" value="P-loop_NTPase"/>
</dbReference>
<evidence type="ECO:0000256" key="1">
    <source>
        <dbReference type="ARBA" id="ARBA00007448"/>
    </source>
</evidence>
<dbReference type="InterPro" id="IPR057495">
    <property type="entry name" value="AAA_lid_BCS1"/>
</dbReference>
<evidence type="ECO:0000313" key="6">
    <source>
        <dbReference type="EMBL" id="KAF7721785.1"/>
    </source>
</evidence>
<dbReference type="OrthoDB" id="10251412at2759"/>
<organism evidence="6 7">
    <name type="scientific">Apophysomyces ossiformis</name>
    <dbReference type="NCBI Taxonomy" id="679940"/>
    <lineage>
        <taxon>Eukaryota</taxon>
        <taxon>Fungi</taxon>
        <taxon>Fungi incertae sedis</taxon>
        <taxon>Mucoromycota</taxon>
        <taxon>Mucoromycotina</taxon>
        <taxon>Mucoromycetes</taxon>
        <taxon>Mucorales</taxon>
        <taxon>Mucorineae</taxon>
        <taxon>Mucoraceae</taxon>
        <taxon>Apophysomyces</taxon>
    </lineage>
</organism>
<dbReference type="InterPro" id="IPR003593">
    <property type="entry name" value="AAA+_ATPase"/>
</dbReference>
<dbReference type="Pfam" id="PF00004">
    <property type="entry name" value="AAA"/>
    <property type="match status" value="1"/>
</dbReference>
<evidence type="ECO:0000256" key="3">
    <source>
        <dbReference type="ARBA" id="ARBA00022840"/>
    </source>
</evidence>
<proteinExistence type="inferred from homology"/>
<evidence type="ECO:0000259" key="5">
    <source>
        <dbReference type="SMART" id="SM00382"/>
    </source>
</evidence>
<comment type="similarity">
    <text evidence="1">Belongs to the AAA ATPase family. BCS1 subfamily.</text>
</comment>
<dbReference type="Pfam" id="PF25426">
    <property type="entry name" value="AAA_lid_BCS1"/>
    <property type="match status" value="1"/>
</dbReference>
<dbReference type="PANTHER" id="PTHR23070">
    <property type="entry name" value="BCS1 AAA-TYPE ATPASE"/>
    <property type="match status" value="1"/>
</dbReference>
<dbReference type="Proteomes" id="UP000605846">
    <property type="component" value="Unassembled WGS sequence"/>
</dbReference>
<dbReference type="AlphaFoldDB" id="A0A8H7ELX6"/>
<reference evidence="6" key="1">
    <citation type="submission" date="2020-01" db="EMBL/GenBank/DDBJ databases">
        <title>Genome Sequencing of Three Apophysomyces-Like Fungal Strains Confirms a Novel Fungal Genus in the Mucoromycota with divergent Burkholderia-like Endosymbiotic Bacteria.</title>
        <authorList>
            <person name="Stajich J.E."/>
            <person name="Macias A.M."/>
            <person name="Carter-House D."/>
            <person name="Lovett B."/>
            <person name="Kasson L.R."/>
            <person name="Berry K."/>
            <person name="Grigoriev I."/>
            <person name="Chang Y."/>
            <person name="Spatafora J."/>
            <person name="Kasson M.T."/>
        </authorList>
    </citation>
    <scope>NUCLEOTIDE SEQUENCE</scope>
    <source>
        <strain evidence="6">NRRL A-21654</strain>
    </source>
</reference>
<name>A0A8H7ELX6_9FUNG</name>
<evidence type="ECO:0000256" key="4">
    <source>
        <dbReference type="SAM" id="MobiDB-lite"/>
    </source>
</evidence>
<feature type="domain" description="AAA+ ATPase" evidence="5">
    <location>
        <begin position="230"/>
        <end position="356"/>
    </location>
</feature>
<dbReference type="InterPro" id="IPR050747">
    <property type="entry name" value="Mitochondrial_chaperone_BCS1"/>
</dbReference>
<dbReference type="InterPro" id="IPR003959">
    <property type="entry name" value="ATPase_AAA_core"/>
</dbReference>
<evidence type="ECO:0000313" key="7">
    <source>
        <dbReference type="Proteomes" id="UP000605846"/>
    </source>
</evidence>
<feature type="region of interest" description="Disordered" evidence="4">
    <location>
        <begin position="449"/>
        <end position="496"/>
    </location>
</feature>
<feature type="compositionally biased region" description="Polar residues" evidence="4">
    <location>
        <begin position="485"/>
        <end position="496"/>
    </location>
</feature>
<sequence length="496" mass="56735">MTVQSSLIRVSKATQAKLIFDKILTLLERMSEEAFWEGLLGPRLSNLCKKYFGNDVVLLSVVFYAAPILRTNWDRLLAILWERMWNSNTVSVEIKQVDGVYDAVDHFVRKHTTRVPDLKEAVAIYAPNPKEDDDDLTKEKELPKVGFYPRKSLDTLQQFIQEWCDEYNQSDDEKVDIYKYGTFNWSWIRSVEPRSFSTVNLKSGVKEKILNDMETFCRRKKWYKARGIPYRRGYLLYGPPGTGKTSLIQALASKLGMNVAIVSLLEVKSDSDFSDMLSNVPFKSLLVIEDIDHYESNVSGRKTSCVTMSGMLNALDGIQGQEGSMVFMTGNEIDKLNPALLRPGRMDVKVLLSYADRGQLQDMFWRFFGHDYDTMEPVVGERKASLEQYCEKFLDCIPEEKVTTAEVQSYFISILMESGLSDPTNEIFDKMIQGVPKFLEKVKDDREQAMKHKKKEIEHKIAKLAENSDSESVNSDGSENEDTQDTNGTSTEEVKE</sequence>